<organism evidence="1 2">
    <name type="scientific">Aquiflexum gelatinilyticum</name>
    <dbReference type="NCBI Taxonomy" id="2961943"/>
    <lineage>
        <taxon>Bacteria</taxon>
        <taxon>Pseudomonadati</taxon>
        <taxon>Bacteroidota</taxon>
        <taxon>Cytophagia</taxon>
        <taxon>Cytophagales</taxon>
        <taxon>Cyclobacteriaceae</taxon>
        <taxon>Aquiflexum</taxon>
    </lineage>
</organism>
<sequence length="208" mass="23403">MALHSFVKISAVTNLTDARYCAGMYVNMIGFDLEESSKNFTSPQKYNEITGWLSGVDFVAEFESTHPEKILGNLNEYKGINFIEIREEIYLRMLVNSSYGIIFKKELTSEDDLDELIAKAKFFQDFNIMLHLVSESLEIDAGIIQKLHTLASKVEVLLGFGIEPETVRNLLEQTGVKGIALEGGDEIKPGLKDFDQLAEILEVLEVED</sequence>
<accession>A0A9X2P732</accession>
<dbReference type="InterPro" id="IPR013785">
    <property type="entry name" value="Aldolase_TIM"/>
</dbReference>
<dbReference type="InterPro" id="IPR011060">
    <property type="entry name" value="RibuloseP-bd_barrel"/>
</dbReference>
<dbReference type="EMBL" id="JANSUY010000003">
    <property type="protein sequence ID" value="MCR9014895.1"/>
    <property type="molecule type" value="Genomic_DNA"/>
</dbReference>
<reference evidence="1" key="1">
    <citation type="submission" date="2022-08" db="EMBL/GenBank/DDBJ databases">
        <authorList>
            <person name="Zhang D."/>
        </authorList>
    </citation>
    <scope>NUCLEOTIDE SEQUENCE</scope>
    <source>
        <strain evidence="1">XJ19-11</strain>
    </source>
</reference>
<dbReference type="AlphaFoldDB" id="A0A9X2P732"/>
<dbReference type="GO" id="GO:0016853">
    <property type="term" value="F:isomerase activity"/>
    <property type="evidence" value="ECO:0007669"/>
    <property type="project" value="UniProtKB-KW"/>
</dbReference>
<keyword evidence="1" id="KW-0413">Isomerase</keyword>
<keyword evidence="2" id="KW-1185">Reference proteome</keyword>
<evidence type="ECO:0000313" key="1">
    <source>
        <dbReference type="EMBL" id="MCR9014895.1"/>
    </source>
</evidence>
<protein>
    <submittedName>
        <fullName evidence="1">Phosphoribosylanthranilate isomerase</fullName>
    </submittedName>
</protein>
<evidence type="ECO:0000313" key="2">
    <source>
        <dbReference type="Proteomes" id="UP001142175"/>
    </source>
</evidence>
<gene>
    <name evidence="1" type="ORF">NU887_07575</name>
</gene>
<proteinExistence type="predicted"/>
<dbReference type="RefSeq" id="WP_258422771.1">
    <property type="nucleotide sequence ID" value="NZ_JANSUY010000003.1"/>
</dbReference>
<comment type="caution">
    <text evidence="1">The sequence shown here is derived from an EMBL/GenBank/DDBJ whole genome shotgun (WGS) entry which is preliminary data.</text>
</comment>
<name>A0A9X2P732_9BACT</name>
<dbReference type="SUPFAM" id="SSF51366">
    <property type="entry name" value="Ribulose-phoshate binding barrel"/>
    <property type="match status" value="1"/>
</dbReference>
<dbReference type="Gene3D" id="3.20.20.70">
    <property type="entry name" value="Aldolase class I"/>
    <property type="match status" value="1"/>
</dbReference>
<dbReference type="Proteomes" id="UP001142175">
    <property type="component" value="Unassembled WGS sequence"/>
</dbReference>